<dbReference type="GO" id="GO:0071013">
    <property type="term" value="C:catalytic step 2 spliceosome"/>
    <property type="evidence" value="ECO:0007669"/>
    <property type="project" value="TreeGrafter"/>
</dbReference>
<dbReference type="PANTHER" id="PTHR48026:SF14">
    <property type="entry name" value="HETEROGENEOUS NUCLEAR RIBONUCLEOPROTEIN A1"/>
    <property type="match status" value="1"/>
</dbReference>
<accession>A0A183EUQ8</accession>
<dbReference type="GO" id="GO:0098687">
    <property type="term" value="C:chromosomal region"/>
    <property type="evidence" value="ECO:0007669"/>
    <property type="project" value="UniProtKB-ARBA"/>
</dbReference>
<organism evidence="7">
    <name type="scientific">Gongylonema pulchrum</name>
    <dbReference type="NCBI Taxonomy" id="637853"/>
    <lineage>
        <taxon>Eukaryota</taxon>
        <taxon>Metazoa</taxon>
        <taxon>Ecdysozoa</taxon>
        <taxon>Nematoda</taxon>
        <taxon>Chromadorea</taxon>
        <taxon>Rhabditida</taxon>
        <taxon>Spirurina</taxon>
        <taxon>Spiruromorpha</taxon>
        <taxon>Spiruroidea</taxon>
        <taxon>Gongylonematidae</taxon>
        <taxon>Gongylonema</taxon>
    </lineage>
</organism>
<evidence type="ECO:0000313" key="6">
    <source>
        <dbReference type="Proteomes" id="UP000271098"/>
    </source>
</evidence>
<dbReference type="Pfam" id="PF00076">
    <property type="entry name" value="RRM_1"/>
    <property type="match status" value="1"/>
</dbReference>
<reference evidence="7" key="1">
    <citation type="submission" date="2016-06" db="UniProtKB">
        <authorList>
            <consortium name="WormBaseParasite"/>
        </authorList>
    </citation>
    <scope>IDENTIFICATION</scope>
</reference>
<proteinExistence type="predicted"/>
<dbReference type="EMBL" id="UYRT01102145">
    <property type="protein sequence ID" value="VDN43207.1"/>
    <property type="molecule type" value="Genomic_DNA"/>
</dbReference>
<dbReference type="SMART" id="SM00360">
    <property type="entry name" value="RRM"/>
    <property type="match status" value="2"/>
</dbReference>
<sequence length="171" mass="19794">MNKADGLEPEQFRKLFIGGLSITTSDEALKDYYSQWGELVDCIVMRDPSTKRSRGFGFVSFSKQSEVDAAMAARPHMIDGKQVDPKRAVPRDQSTRSEANVSSKRLYVSGVREEHTEQVFEEYFSQFGKVQKVRKMFFFFLKKRKCFFSGCLEKLEVKTSLYLCEIRALRK</sequence>
<evidence type="ECO:0000256" key="3">
    <source>
        <dbReference type="PROSITE-ProRule" id="PRU00176"/>
    </source>
</evidence>
<protein>
    <submittedName>
        <fullName evidence="7">RRM domain-containing protein</fullName>
    </submittedName>
</protein>
<keyword evidence="2 3" id="KW-0694">RNA-binding</keyword>
<dbReference type="FunFam" id="3.30.70.330:FF:000040">
    <property type="entry name" value="Heterogeneous nuclear ribonucleoprotein A2/B1"/>
    <property type="match status" value="1"/>
</dbReference>
<dbReference type="InterPro" id="IPR000504">
    <property type="entry name" value="RRM_dom"/>
</dbReference>
<gene>
    <name evidence="5" type="ORF">GPUH_LOCUS24699</name>
</gene>
<evidence type="ECO:0000256" key="2">
    <source>
        <dbReference type="ARBA" id="ARBA00022884"/>
    </source>
</evidence>
<dbReference type="PROSITE" id="PS50102">
    <property type="entry name" value="RRM"/>
    <property type="match status" value="1"/>
</dbReference>
<feature type="domain" description="RRM" evidence="4">
    <location>
        <begin position="13"/>
        <end position="113"/>
    </location>
</feature>
<dbReference type="InterPro" id="IPR012677">
    <property type="entry name" value="Nucleotide-bd_a/b_plait_sf"/>
</dbReference>
<evidence type="ECO:0000256" key="1">
    <source>
        <dbReference type="ARBA" id="ARBA00022737"/>
    </source>
</evidence>
<dbReference type="OrthoDB" id="1875751at2759"/>
<evidence type="ECO:0000259" key="4">
    <source>
        <dbReference type="PROSITE" id="PS50102"/>
    </source>
</evidence>
<dbReference type="PANTHER" id="PTHR48026">
    <property type="entry name" value="HOMOLOGOUS TO DROSOPHILA SQD (SQUID) PROTEIN"/>
    <property type="match status" value="1"/>
</dbReference>
<reference evidence="5 6" key="2">
    <citation type="submission" date="2018-11" db="EMBL/GenBank/DDBJ databases">
        <authorList>
            <consortium name="Pathogen Informatics"/>
        </authorList>
    </citation>
    <scope>NUCLEOTIDE SEQUENCE [LARGE SCALE GENOMIC DNA]</scope>
</reference>
<dbReference type="GO" id="GO:0000398">
    <property type="term" value="P:mRNA splicing, via spliceosome"/>
    <property type="evidence" value="ECO:0007669"/>
    <property type="project" value="TreeGrafter"/>
</dbReference>
<evidence type="ECO:0000313" key="7">
    <source>
        <dbReference type="WBParaSite" id="GPUH_0002472901-mRNA-1"/>
    </source>
</evidence>
<dbReference type="Proteomes" id="UP000271098">
    <property type="component" value="Unassembled WGS sequence"/>
</dbReference>
<dbReference type="SUPFAM" id="SSF54928">
    <property type="entry name" value="RNA-binding domain, RBD"/>
    <property type="match status" value="1"/>
</dbReference>
<evidence type="ECO:0000313" key="5">
    <source>
        <dbReference type="EMBL" id="VDN43207.1"/>
    </source>
</evidence>
<name>A0A183EUQ8_9BILA</name>
<dbReference type="Gene3D" id="3.30.70.330">
    <property type="match status" value="2"/>
</dbReference>
<dbReference type="WBParaSite" id="GPUH_0002472901-mRNA-1">
    <property type="protein sequence ID" value="GPUH_0002472901-mRNA-1"/>
    <property type="gene ID" value="GPUH_0002472901"/>
</dbReference>
<keyword evidence="1" id="KW-0677">Repeat</keyword>
<dbReference type="AlphaFoldDB" id="A0A183EUQ8"/>
<dbReference type="InterPro" id="IPR035979">
    <property type="entry name" value="RBD_domain_sf"/>
</dbReference>
<keyword evidence="6" id="KW-1185">Reference proteome</keyword>
<dbReference type="GO" id="GO:0003730">
    <property type="term" value="F:mRNA 3'-UTR binding"/>
    <property type="evidence" value="ECO:0007669"/>
    <property type="project" value="TreeGrafter"/>
</dbReference>